<reference evidence="3 4" key="1">
    <citation type="journal article" date="2019" name="Int. J. Syst. Evol. Microbiol.">
        <title>The Global Catalogue of Microorganisms (GCM) 10K type strain sequencing project: providing services to taxonomists for standard genome sequencing and annotation.</title>
        <authorList>
            <consortium name="The Broad Institute Genomics Platform"/>
            <consortium name="The Broad Institute Genome Sequencing Center for Infectious Disease"/>
            <person name="Wu L."/>
            <person name="Ma J."/>
        </authorList>
    </citation>
    <scope>NUCLEOTIDE SEQUENCE [LARGE SCALE GENOMIC DNA]</scope>
    <source>
        <strain evidence="3 4">JCM 3272</strain>
    </source>
</reference>
<feature type="compositionally biased region" description="Polar residues" evidence="1">
    <location>
        <begin position="1"/>
        <end position="24"/>
    </location>
</feature>
<evidence type="ECO:0000256" key="1">
    <source>
        <dbReference type="SAM" id="MobiDB-lite"/>
    </source>
</evidence>
<gene>
    <name evidence="3" type="ORF">GCM10010170_092800</name>
</gene>
<feature type="region of interest" description="Disordered" evidence="1">
    <location>
        <begin position="1"/>
        <end position="33"/>
    </location>
</feature>
<name>A0ABN3HM94_9ACTN</name>
<dbReference type="Pfam" id="PF13569">
    <property type="entry name" value="DUF4132"/>
    <property type="match status" value="1"/>
</dbReference>
<keyword evidence="4" id="KW-1185">Reference proteome</keyword>
<dbReference type="InterPro" id="IPR025406">
    <property type="entry name" value="DUF4132"/>
</dbReference>
<feature type="domain" description="DUF4132" evidence="2">
    <location>
        <begin position="502"/>
        <end position="678"/>
    </location>
</feature>
<sequence>MGTTSGTQSKPCHSDNVKLTGQRRTNLEAEPMAAGKGRKPVVVEGLACEEPTVMAWQDGERDLWWSRAAALDHGLEQPDWVKAATGADRLSNLTLPQVSWLVAKGPEASARALLAEPTTLRHRQRVDVGRVAVARFELDALALALGEAGVDADQLGLLMLPFQGPEAAALVAGWLRRLGSGRLWARLWLRRHAETAARALIPAAVGRPGKARQNAEDALRYLASIDHGQIVVKTADEYGPAALAAITALIEPAPGDAVQEARKGKAPAWTRPEALPAIRLAGGGTMPEDEVARLLGALTRARLAEAPEPAPGDPAPPGGGMPLVVESSAAAQPLVAAADPELAGLVAACDGQSLAEFGRALLDGWLAADMPASEAWALLAQAHVGNDATMDKLAPLVRSWPAKSRYARAIDGHAVLATVGTDVSLRHLLAIEEGMSGGSTNDRVLVYLTQAATRRGLSVPQLADRLAITHGLDAGVTVDYGPRAFVVVTDEHLTAYAVGADGRRLARPPKPGVKDTNPEAYQQFQRFKKDLRATAAAHIARLERDMLAHRLRPARDLREVLLPHPILGPVARRLLWGEYQPGQHAPDNRLVRALRIAEDGSFADIHDATATVGGDVPLGIVHPAELGGDLAGWAQLFVDYEILQPFPQVHRPAVALTEAQRAATSLAGFGPVPTDRVLGLLSGRWQGNAFHASRGLHTQLARRLPGGLTLLVELDPGVSTSTYNTVDEQRITEIWADDAWSDHWQVARRTLMGRCDAAALSELLVELHALES</sequence>
<evidence type="ECO:0000313" key="3">
    <source>
        <dbReference type="EMBL" id="GAA2383762.1"/>
    </source>
</evidence>
<dbReference type="Proteomes" id="UP001501444">
    <property type="component" value="Unassembled WGS sequence"/>
</dbReference>
<protein>
    <recommendedName>
        <fullName evidence="2">DUF4132 domain-containing protein</fullName>
    </recommendedName>
</protein>
<evidence type="ECO:0000259" key="2">
    <source>
        <dbReference type="Pfam" id="PF13569"/>
    </source>
</evidence>
<accession>A0ABN3HM94</accession>
<comment type="caution">
    <text evidence="3">The sequence shown here is derived from an EMBL/GenBank/DDBJ whole genome shotgun (WGS) entry which is preliminary data.</text>
</comment>
<evidence type="ECO:0000313" key="4">
    <source>
        <dbReference type="Proteomes" id="UP001501444"/>
    </source>
</evidence>
<dbReference type="EMBL" id="BAAARV010000094">
    <property type="protein sequence ID" value="GAA2383762.1"/>
    <property type="molecule type" value="Genomic_DNA"/>
</dbReference>
<proteinExistence type="predicted"/>
<organism evidence="3 4">
    <name type="scientific">Dactylosporangium salmoneum</name>
    <dbReference type="NCBI Taxonomy" id="53361"/>
    <lineage>
        <taxon>Bacteria</taxon>
        <taxon>Bacillati</taxon>
        <taxon>Actinomycetota</taxon>
        <taxon>Actinomycetes</taxon>
        <taxon>Micromonosporales</taxon>
        <taxon>Micromonosporaceae</taxon>
        <taxon>Dactylosporangium</taxon>
    </lineage>
</organism>